<evidence type="ECO:0000313" key="3">
    <source>
        <dbReference type="EMBL" id="QDG54349.1"/>
    </source>
</evidence>
<feature type="transmembrane region" description="Helical" evidence="2">
    <location>
        <begin position="327"/>
        <end position="349"/>
    </location>
</feature>
<keyword evidence="4" id="KW-1185">Reference proteome</keyword>
<sequence length="601" mass="66815">MRAKSALDTSVTAAGTMVRVSGSLRDELDRGLPQREIVVFFSKERRHRRHPDASETLYTDRRGGFSTQRELEPGTWHVSVMFEETEHVTASRIVKSLEVEPAPVDLRTQIPRLVIGQVPSVPVRVRASVAGVGLQAKAEVLVNDVYAGETRLDQFGRGTVDVAGSLSPGLNEVRVRIPEGRHRDVVEEVGELRVSAEVDATASFQEVVERLQRGLAVEGRLTDERGPLPGVRVAVKIRREDQGEPSEESEQAEQMSQLPGSSARGDEQARYERFVTTDEQGRFRAFYSGDKLEDGIWHAQTAIVPELGAEIAVPTAPVELDRTTSRWILNALGLLGLIGGLALLLQRFWQVIETQLQRRRHERESEERAEMALKDTEALSPHSLGVDEKPVDTAPDNTRLSGMVWDIWKDRPVADAELVVWRDGERVRTEHATGQASPRAGIFIIDGLTAGAYELEVRARGFMPGKLSFRLPHKGRLSNVRLDLVAVPLKIRRLYQSLVETLDGQDLWGRLSPREIEAALLEVTDEATQDTGSPARRAFLRSLEHKLAQAGDTLSGEELVSMMTSVVEETYFSGRTFDTSVWELARDIALQLRDRQGEGAS</sequence>
<keyword evidence="2" id="KW-1133">Transmembrane helix</keyword>
<evidence type="ECO:0008006" key="5">
    <source>
        <dbReference type="Google" id="ProtNLM"/>
    </source>
</evidence>
<proteinExistence type="predicted"/>
<protein>
    <recommendedName>
        <fullName evidence="5">Carboxypeptidase regulatory-like domain-containing protein</fullName>
    </recommendedName>
</protein>
<gene>
    <name evidence="3" type="ORF">FIV42_27465</name>
</gene>
<dbReference type="SUPFAM" id="SSF49478">
    <property type="entry name" value="Cna protein B-type domain"/>
    <property type="match status" value="1"/>
</dbReference>
<reference evidence="3 4" key="1">
    <citation type="submission" date="2019-06" db="EMBL/GenBank/DDBJ databases">
        <title>Persicimonas caeni gen. nov., sp. nov., a predatory bacterium isolated from solar saltern.</title>
        <authorList>
            <person name="Wang S."/>
        </authorList>
    </citation>
    <scope>NUCLEOTIDE SEQUENCE [LARGE SCALE GENOMIC DNA]</scope>
    <source>
        <strain evidence="3 4">YN101</strain>
    </source>
</reference>
<keyword evidence="2" id="KW-0812">Transmembrane</keyword>
<evidence type="ECO:0000313" key="4">
    <source>
        <dbReference type="Proteomes" id="UP000315995"/>
    </source>
</evidence>
<dbReference type="RefSeq" id="WP_141200793.1">
    <property type="nucleotide sequence ID" value="NZ_CP041186.1"/>
</dbReference>
<organism evidence="3 4">
    <name type="scientific">Persicimonas caeni</name>
    <dbReference type="NCBI Taxonomy" id="2292766"/>
    <lineage>
        <taxon>Bacteria</taxon>
        <taxon>Deltaproteobacteria</taxon>
        <taxon>Bradymonadales</taxon>
        <taxon>Bradymonadaceae</taxon>
        <taxon>Persicimonas</taxon>
    </lineage>
</organism>
<dbReference type="OrthoDB" id="5499536at2"/>
<accession>A0A5B8YCL8</accession>
<name>A0A4Y6Q1L2_PERCE</name>
<dbReference type="AlphaFoldDB" id="A0A4Y6Q1L2"/>
<accession>A0A4Y6Q1L2</accession>
<dbReference type="Proteomes" id="UP000315995">
    <property type="component" value="Chromosome"/>
</dbReference>
<dbReference type="EMBL" id="CP041186">
    <property type="protein sequence ID" value="QDG54349.1"/>
    <property type="molecule type" value="Genomic_DNA"/>
</dbReference>
<evidence type="ECO:0000256" key="2">
    <source>
        <dbReference type="SAM" id="Phobius"/>
    </source>
</evidence>
<feature type="region of interest" description="Disordered" evidence="1">
    <location>
        <begin position="240"/>
        <end position="269"/>
    </location>
</feature>
<evidence type="ECO:0000256" key="1">
    <source>
        <dbReference type="SAM" id="MobiDB-lite"/>
    </source>
</evidence>
<keyword evidence="2" id="KW-0472">Membrane</keyword>